<gene>
    <name evidence="1" type="ORF">SS50377_10410</name>
    <name evidence="2" type="ORF">SS50377_26723</name>
</gene>
<dbReference type="VEuPathDB" id="GiardiaDB:SS50377_26723"/>
<dbReference type="EMBL" id="AUWU02000007">
    <property type="protein sequence ID" value="KAH0570443.1"/>
    <property type="molecule type" value="Genomic_DNA"/>
</dbReference>
<evidence type="ECO:0000313" key="1">
    <source>
        <dbReference type="EMBL" id="EST49194.1"/>
    </source>
</evidence>
<keyword evidence="3" id="KW-1185">Reference proteome</keyword>
<sequence length="128" mass="15300">MSNKVYQHCMHNNFDMHIDRHPKLPESIKRRIEWEQKSDFARQNIEEQIFTSLRAELLTKNVKQDQVLSEAGLVNYAVYETAIKDRNSKLKALYKADYAQWKKDLALKGYDFVLTENWKNESEVRHIQ</sequence>
<reference evidence="2" key="2">
    <citation type="submission" date="2020-12" db="EMBL/GenBank/DDBJ databases">
        <title>New Spironucleus salmonicida genome in near-complete chromosomes.</title>
        <authorList>
            <person name="Xu F."/>
            <person name="Kurt Z."/>
            <person name="Jimenez-Gonzalez A."/>
            <person name="Astvaldsson A."/>
            <person name="Andersson J.O."/>
            <person name="Svard S.G."/>
        </authorList>
    </citation>
    <scope>NUCLEOTIDE SEQUENCE</scope>
    <source>
        <strain evidence="2">ATCC 50377</strain>
    </source>
</reference>
<dbReference type="AlphaFoldDB" id="V6M706"/>
<reference evidence="1 2" key="1">
    <citation type="journal article" date="2014" name="PLoS Genet.">
        <title>The Genome of Spironucleus salmonicida Highlights a Fish Pathogen Adapted to Fluctuating Environments.</title>
        <authorList>
            <person name="Xu F."/>
            <person name="Jerlstrom-Hultqvist J."/>
            <person name="Einarsson E."/>
            <person name="Astvaldsson A."/>
            <person name="Svard S.G."/>
            <person name="Andersson J.O."/>
        </authorList>
    </citation>
    <scope>NUCLEOTIDE SEQUENCE</scope>
    <source>
        <strain evidence="2">ATCC 50377</strain>
    </source>
</reference>
<protein>
    <submittedName>
        <fullName evidence="1">Uncharacterized protein</fullName>
    </submittedName>
</protein>
<proteinExistence type="predicted"/>
<organism evidence="1">
    <name type="scientific">Spironucleus salmonicida</name>
    <dbReference type="NCBI Taxonomy" id="348837"/>
    <lineage>
        <taxon>Eukaryota</taxon>
        <taxon>Metamonada</taxon>
        <taxon>Diplomonadida</taxon>
        <taxon>Hexamitidae</taxon>
        <taxon>Hexamitinae</taxon>
        <taxon>Spironucleus</taxon>
    </lineage>
</organism>
<dbReference type="Proteomes" id="UP000018208">
    <property type="component" value="Unassembled WGS sequence"/>
</dbReference>
<accession>V6M706</accession>
<evidence type="ECO:0000313" key="2">
    <source>
        <dbReference type="EMBL" id="KAH0570443.1"/>
    </source>
</evidence>
<evidence type="ECO:0000313" key="3">
    <source>
        <dbReference type="Proteomes" id="UP000018208"/>
    </source>
</evidence>
<name>V6M706_9EUKA</name>
<dbReference type="EMBL" id="KI545953">
    <property type="protein sequence ID" value="EST49194.1"/>
    <property type="molecule type" value="Genomic_DNA"/>
</dbReference>